<dbReference type="Proteomes" id="UP000199120">
    <property type="component" value="Unassembled WGS sequence"/>
</dbReference>
<dbReference type="NCBIfam" id="NF007640">
    <property type="entry name" value="PRK10307.1"/>
    <property type="match status" value="1"/>
</dbReference>
<feature type="domain" description="Glycosyltransferase subfamily 4-like N-terminal" evidence="1">
    <location>
        <begin position="15"/>
        <end position="202"/>
    </location>
</feature>
<dbReference type="InterPro" id="IPR028098">
    <property type="entry name" value="Glyco_trans_4-like_N"/>
</dbReference>
<evidence type="ECO:0000313" key="3">
    <source>
        <dbReference type="Proteomes" id="UP000199120"/>
    </source>
</evidence>
<dbReference type="STRING" id="416943.SAMN05445871_3056"/>
<dbReference type="InterPro" id="IPR050194">
    <property type="entry name" value="Glycosyltransferase_grp1"/>
</dbReference>
<organism evidence="2 3">
    <name type="scientific">Paraburkholderia caballeronis</name>
    <dbReference type="NCBI Taxonomy" id="416943"/>
    <lineage>
        <taxon>Bacteria</taxon>
        <taxon>Pseudomonadati</taxon>
        <taxon>Pseudomonadota</taxon>
        <taxon>Betaproteobacteria</taxon>
        <taxon>Burkholderiales</taxon>
        <taxon>Burkholderiaceae</taxon>
        <taxon>Paraburkholderia</taxon>
    </lineage>
</organism>
<dbReference type="Pfam" id="PF13579">
    <property type="entry name" value="Glyco_trans_4_4"/>
    <property type="match status" value="1"/>
</dbReference>
<keyword evidence="2" id="KW-0808">Transferase</keyword>
<evidence type="ECO:0000259" key="1">
    <source>
        <dbReference type="Pfam" id="PF13579"/>
    </source>
</evidence>
<dbReference type="AlphaFoldDB" id="A0A1H7I9S2"/>
<gene>
    <name evidence="2" type="ORF">SAMN05192542_102623</name>
</gene>
<dbReference type="PANTHER" id="PTHR45947">
    <property type="entry name" value="SULFOQUINOVOSYL TRANSFERASE SQD2"/>
    <property type="match status" value="1"/>
</dbReference>
<protein>
    <submittedName>
        <fullName evidence="2">Colanic acid biosynthesis glycosyl transferase WcaI</fullName>
    </submittedName>
</protein>
<accession>A0A1H7I9S2</accession>
<dbReference type="GO" id="GO:0016758">
    <property type="term" value="F:hexosyltransferase activity"/>
    <property type="evidence" value="ECO:0007669"/>
    <property type="project" value="TreeGrafter"/>
</dbReference>
<keyword evidence="3" id="KW-1185">Reference proteome</keyword>
<reference evidence="3" key="1">
    <citation type="submission" date="2016-10" db="EMBL/GenBank/DDBJ databases">
        <authorList>
            <person name="Varghese N."/>
            <person name="Submissions S."/>
        </authorList>
    </citation>
    <scope>NUCLEOTIDE SEQUENCE [LARGE SCALE GENOMIC DNA]</scope>
    <source>
        <strain evidence="3">LMG 26416</strain>
    </source>
</reference>
<sequence>MKILVYGLNYAPEMSGVGKYTAEMTELLAARGHDVRMVCAPPYYPQWRVQDGYRAWRYQRDEWHGVRVWRAPLWVPSRPGGLKRIVHLASFAAASLPLLIRHAAWRPQVVMLIAPTLLCAPGALAAARAAGAKTWLHIQDFEVDAAFDLGLLQGGRAARFARAMERLLLRRFDVVSSISAKMVERVVDKGVDAQRAVCVPNWVDTSAIYPLPAPSAYRERLGIPADNTVVLYSGNMGAKQGIEILADVATALAPRRDISFVFCGDGAAKRELAARCASLPNCHVLPLQPTASLNELLNVADIHVLPQRGDAADLVMPSKLTGMLASGRAVVAMARPGTSLFDVVSNHGVAVPPEDSGTLAATIVALAADPERRAALGRAARQYAQRMLSPHSIFGALDARLAALVQGGAMTPAVATAAVDAAAVGALAAGAHGVASDAAVGAAGPALPEIEQSDAQ</sequence>
<dbReference type="OrthoDB" id="9787293at2"/>
<dbReference type="RefSeq" id="WP_090546146.1">
    <property type="nucleotide sequence ID" value="NZ_FNSR01000001.1"/>
</dbReference>
<name>A0A1H7I9S2_9BURK</name>
<dbReference type="PANTHER" id="PTHR45947:SF3">
    <property type="entry name" value="SULFOQUINOVOSYL TRANSFERASE SQD2"/>
    <property type="match status" value="1"/>
</dbReference>
<dbReference type="SUPFAM" id="SSF53756">
    <property type="entry name" value="UDP-Glycosyltransferase/glycogen phosphorylase"/>
    <property type="match status" value="1"/>
</dbReference>
<dbReference type="Pfam" id="PF13692">
    <property type="entry name" value="Glyco_trans_1_4"/>
    <property type="match status" value="1"/>
</dbReference>
<dbReference type="EMBL" id="FOAJ01000002">
    <property type="protein sequence ID" value="SEK59094.1"/>
    <property type="molecule type" value="Genomic_DNA"/>
</dbReference>
<dbReference type="CDD" id="cd03794">
    <property type="entry name" value="GT4_WbuB-like"/>
    <property type="match status" value="1"/>
</dbReference>
<dbReference type="Gene3D" id="3.40.50.2000">
    <property type="entry name" value="Glycogen Phosphorylase B"/>
    <property type="match status" value="2"/>
</dbReference>
<proteinExistence type="predicted"/>
<evidence type="ECO:0000313" key="2">
    <source>
        <dbReference type="EMBL" id="SEK59094.1"/>
    </source>
</evidence>